<evidence type="ECO:0000256" key="3">
    <source>
        <dbReference type="ARBA" id="ARBA00022729"/>
    </source>
</evidence>
<protein>
    <submittedName>
        <fullName evidence="7">Transporter substrate-binding domain-containing protein</fullName>
    </submittedName>
</protein>
<dbReference type="RefSeq" id="WP_155447987.1">
    <property type="nucleotide sequence ID" value="NZ_JAOQNR010000029.1"/>
</dbReference>
<dbReference type="SUPFAM" id="SSF53955">
    <property type="entry name" value="Lysozyme-like"/>
    <property type="match status" value="1"/>
</dbReference>
<dbReference type="GO" id="GO:0009279">
    <property type="term" value="C:cell outer membrane"/>
    <property type="evidence" value="ECO:0007669"/>
    <property type="project" value="UniProtKB-SubCell"/>
</dbReference>
<dbReference type="SUPFAM" id="SSF53850">
    <property type="entry name" value="Periplasmic binding protein-like II"/>
    <property type="match status" value="1"/>
</dbReference>
<dbReference type="OrthoDB" id="9801695at2"/>
<evidence type="ECO:0000256" key="5">
    <source>
        <dbReference type="SAM" id="SignalP"/>
    </source>
</evidence>
<dbReference type="InterPro" id="IPR023346">
    <property type="entry name" value="Lysozyme-like_dom_sf"/>
</dbReference>
<dbReference type="InterPro" id="IPR008258">
    <property type="entry name" value="Transglycosylase_SLT_dom_1"/>
</dbReference>
<comment type="subcellular location">
    <subcellularLocation>
        <location evidence="1">Cell outer membrane</location>
        <topology evidence="1">Peripheral membrane protein</topology>
    </subcellularLocation>
</comment>
<organism evidence="7 8">
    <name type="scientific">Rhodoblastus acidophilus</name>
    <name type="common">Rhodopseudomonas acidophila</name>
    <dbReference type="NCBI Taxonomy" id="1074"/>
    <lineage>
        <taxon>Bacteria</taxon>
        <taxon>Pseudomonadati</taxon>
        <taxon>Pseudomonadota</taxon>
        <taxon>Alphaproteobacteria</taxon>
        <taxon>Hyphomicrobiales</taxon>
        <taxon>Rhodoblastaceae</taxon>
        <taxon>Rhodoblastus</taxon>
    </lineage>
</organism>
<evidence type="ECO:0000313" key="7">
    <source>
        <dbReference type="EMBL" id="MTV33309.1"/>
    </source>
</evidence>
<dbReference type="PANTHER" id="PTHR35936">
    <property type="entry name" value="MEMBRANE-BOUND LYTIC MUREIN TRANSGLYCOSYLASE F"/>
    <property type="match status" value="1"/>
</dbReference>
<dbReference type="CDD" id="cd01009">
    <property type="entry name" value="PBP2_YfhD_N"/>
    <property type="match status" value="1"/>
</dbReference>
<gene>
    <name evidence="7" type="ORF">GJ654_20235</name>
</gene>
<evidence type="ECO:0000256" key="2">
    <source>
        <dbReference type="ARBA" id="ARBA00009387"/>
    </source>
</evidence>
<comment type="caution">
    <text evidence="7">The sequence shown here is derived from an EMBL/GenBank/DDBJ whole genome shotgun (WGS) entry which is preliminary data.</text>
</comment>
<keyword evidence="4" id="KW-0472">Membrane</keyword>
<name>A0A6N8DS75_RHOAC</name>
<evidence type="ECO:0000256" key="1">
    <source>
        <dbReference type="ARBA" id="ARBA00004339"/>
    </source>
</evidence>
<dbReference type="Gene3D" id="3.40.190.10">
    <property type="entry name" value="Periplasmic binding protein-like II"/>
    <property type="match status" value="2"/>
</dbReference>
<reference evidence="7 8" key="1">
    <citation type="submission" date="2019-11" db="EMBL/GenBank/DDBJ databases">
        <title>Whole-genome sequence of a Rhodoblastus acidophilus DSM 142.</title>
        <authorList>
            <person name="Kyndt J.A."/>
            <person name="Meyer T.E."/>
        </authorList>
    </citation>
    <scope>NUCLEOTIDE SEQUENCE [LARGE SCALE GENOMIC DNA]</scope>
    <source>
        <strain evidence="7 8">DSM 142</strain>
    </source>
</reference>
<accession>A0A6N8DS75</accession>
<evidence type="ECO:0000256" key="4">
    <source>
        <dbReference type="ARBA" id="ARBA00023237"/>
    </source>
</evidence>
<dbReference type="Pfam" id="PF00497">
    <property type="entry name" value="SBP_bac_3"/>
    <property type="match status" value="1"/>
</dbReference>
<dbReference type="SMART" id="SM00062">
    <property type="entry name" value="PBPb"/>
    <property type="match status" value="1"/>
</dbReference>
<keyword evidence="3 5" id="KW-0732">Signal</keyword>
<feature type="chain" id="PRO_5026873180" evidence="5">
    <location>
        <begin position="29"/>
        <end position="490"/>
    </location>
</feature>
<comment type="similarity">
    <text evidence="2">Belongs to the virb1 family.</text>
</comment>
<dbReference type="EMBL" id="WNKS01000034">
    <property type="protein sequence ID" value="MTV33309.1"/>
    <property type="molecule type" value="Genomic_DNA"/>
</dbReference>
<evidence type="ECO:0000313" key="8">
    <source>
        <dbReference type="Proteomes" id="UP000439113"/>
    </source>
</evidence>
<proteinExistence type="inferred from homology"/>
<dbReference type="AlphaFoldDB" id="A0A6N8DS75"/>
<dbReference type="InterPro" id="IPR001638">
    <property type="entry name" value="Solute-binding_3/MltF_N"/>
</dbReference>
<dbReference type="CDD" id="cd13403">
    <property type="entry name" value="MLTF-like"/>
    <property type="match status" value="1"/>
</dbReference>
<evidence type="ECO:0000259" key="6">
    <source>
        <dbReference type="SMART" id="SM00062"/>
    </source>
</evidence>
<feature type="signal peptide" evidence="5">
    <location>
        <begin position="1"/>
        <end position="28"/>
    </location>
</feature>
<dbReference type="Pfam" id="PF01464">
    <property type="entry name" value="SLT"/>
    <property type="match status" value="1"/>
</dbReference>
<keyword evidence="4" id="KW-0998">Cell outer membrane</keyword>
<feature type="domain" description="Solute-binding protein family 3/N-terminal" evidence="6">
    <location>
        <begin position="57"/>
        <end position="296"/>
    </location>
</feature>
<dbReference type="Gene3D" id="1.10.530.10">
    <property type="match status" value="1"/>
</dbReference>
<dbReference type="PANTHER" id="PTHR35936:SF19">
    <property type="entry name" value="AMINO-ACID-BINDING PROTEIN YXEM-RELATED"/>
    <property type="match status" value="1"/>
</dbReference>
<dbReference type="Proteomes" id="UP000439113">
    <property type="component" value="Unassembled WGS sequence"/>
</dbReference>
<sequence length="490" mass="54339">MTSFLGRGWLARAACALLVLAPLGPARAEDKPERLSLPALKPWTGDLDGMVKRRIFRLIVPYSRTQFFIDRGRQFGVDAEFGQALEAWLNARHVKGVMRIHVVFVPLQRDEMLKALVEGRGDGVAANLTITGEREETVDFAAPWLDDVKEIVVAGPKTPPLKGIDDLAGLEVRVRKSSSYATHLAALNKQFKERGLKEMVIRDLPEDLEDEDALEMTAAGLLPLAIVDQHKAQVWTSVFPGLAPRPDLAISTGGEIAWAIRKDSPRLKAELAAFFASHRAGTVFGNTILKRYFGGPFAIKPAHSDEAKLRFQRLREIFNREGDRVSFDPLMLAAQGFQESTLNQDLVSPRGAVGVMQLLPRTAAAPPIGIAGVDRDAEANIRAGALYMRYLMDAYVKDPGPTQKNRILMTFAAYNAGPGNLRKFRRMAAKSGRDPNVWFNNVEVSAASVVGRETVQYVSNIYKYYIAYVMADQRRKEEAQARQTEMPPPK</sequence>